<dbReference type="EMBL" id="WWCJ01000047">
    <property type="protein sequence ID" value="MYN05700.1"/>
    <property type="molecule type" value="Genomic_DNA"/>
</dbReference>
<dbReference type="Proteomes" id="UP000448575">
    <property type="component" value="Unassembled WGS sequence"/>
</dbReference>
<reference evidence="2 3" key="1">
    <citation type="submission" date="2019-12" db="EMBL/GenBank/DDBJ databases">
        <title>Novel species isolated from a subtropical stream in China.</title>
        <authorList>
            <person name="Lu H."/>
        </authorList>
    </citation>
    <scope>NUCLEOTIDE SEQUENCE [LARGE SCALE GENOMIC DNA]</scope>
    <source>
        <strain evidence="2 3">DS3</strain>
    </source>
</reference>
<feature type="non-terminal residue" evidence="2">
    <location>
        <position position="91"/>
    </location>
</feature>
<evidence type="ECO:0000259" key="1">
    <source>
        <dbReference type="Pfam" id="PF13276"/>
    </source>
</evidence>
<keyword evidence="3" id="KW-1185">Reference proteome</keyword>
<protein>
    <submittedName>
        <fullName evidence="2">IS3 family transposase</fullName>
    </submittedName>
</protein>
<accession>A0A6N9HQ79</accession>
<dbReference type="Pfam" id="PF13276">
    <property type="entry name" value="HTH_21"/>
    <property type="match status" value="1"/>
</dbReference>
<feature type="domain" description="HTH-like" evidence="1">
    <location>
        <begin position="34"/>
        <end position="86"/>
    </location>
</feature>
<dbReference type="PANTHER" id="PTHR47515:SF1">
    <property type="entry name" value="BLR2054 PROTEIN"/>
    <property type="match status" value="1"/>
</dbReference>
<dbReference type="InterPro" id="IPR025948">
    <property type="entry name" value="HTH-like_dom"/>
</dbReference>
<organism evidence="2 3">
    <name type="scientific">Pseudoduganella guangdongensis</name>
    <dbReference type="NCBI Taxonomy" id="2692179"/>
    <lineage>
        <taxon>Bacteria</taxon>
        <taxon>Pseudomonadati</taxon>
        <taxon>Pseudomonadota</taxon>
        <taxon>Betaproteobacteria</taxon>
        <taxon>Burkholderiales</taxon>
        <taxon>Oxalobacteraceae</taxon>
        <taxon>Telluria group</taxon>
        <taxon>Pseudoduganella</taxon>
    </lineage>
</organism>
<dbReference type="AlphaFoldDB" id="A0A6N9HQ79"/>
<sequence>MTIYALGVTRACGLIGISRSLFRYAAKRPDDGELLARLTALAGQKRRYGYRRLHVLLRREGWTLNWKRTYRVYHAAGLMVRRRKRKRIAGV</sequence>
<comment type="caution">
    <text evidence="2">The sequence shown here is derived from an EMBL/GenBank/DDBJ whole genome shotgun (WGS) entry which is preliminary data.</text>
</comment>
<proteinExistence type="predicted"/>
<name>A0A6N9HQ79_9BURK</name>
<evidence type="ECO:0000313" key="3">
    <source>
        <dbReference type="Proteomes" id="UP000448575"/>
    </source>
</evidence>
<evidence type="ECO:0000313" key="2">
    <source>
        <dbReference type="EMBL" id="MYN05700.1"/>
    </source>
</evidence>
<gene>
    <name evidence="2" type="ORF">GTP41_26790</name>
</gene>
<dbReference type="PANTHER" id="PTHR47515">
    <property type="entry name" value="LOW CALCIUM RESPONSE LOCUS PROTEIN T"/>
    <property type="match status" value="1"/>
</dbReference>